<dbReference type="Proteomes" id="UP001519460">
    <property type="component" value="Unassembled WGS sequence"/>
</dbReference>
<evidence type="ECO:0000313" key="2">
    <source>
        <dbReference type="EMBL" id="KAK7491228.1"/>
    </source>
</evidence>
<protein>
    <submittedName>
        <fullName evidence="2">Uncharacterized protein</fullName>
    </submittedName>
</protein>
<dbReference type="AlphaFoldDB" id="A0ABD0KVB6"/>
<evidence type="ECO:0000313" key="3">
    <source>
        <dbReference type="Proteomes" id="UP001519460"/>
    </source>
</evidence>
<accession>A0ABD0KVB6</accession>
<feature type="region of interest" description="Disordered" evidence="1">
    <location>
        <begin position="1"/>
        <end position="25"/>
    </location>
</feature>
<reference evidence="2 3" key="1">
    <citation type="journal article" date="2023" name="Sci. Data">
        <title>Genome assembly of the Korean intertidal mud-creeper Batillaria attramentaria.</title>
        <authorList>
            <person name="Patra A.K."/>
            <person name="Ho P.T."/>
            <person name="Jun S."/>
            <person name="Lee S.J."/>
            <person name="Kim Y."/>
            <person name="Won Y.J."/>
        </authorList>
    </citation>
    <scope>NUCLEOTIDE SEQUENCE [LARGE SCALE GENOMIC DNA]</scope>
    <source>
        <strain evidence="2">Wonlab-2016</strain>
    </source>
</reference>
<proteinExistence type="predicted"/>
<gene>
    <name evidence="2" type="ORF">BaRGS_00017499</name>
</gene>
<evidence type="ECO:0000256" key="1">
    <source>
        <dbReference type="SAM" id="MobiDB-lite"/>
    </source>
</evidence>
<dbReference type="EMBL" id="JACVVK020000117">
    <property type="protein sequence ID" value="KAK7491228.1"/>
    <property type="molecule type" value="Genomic_DNA"/>
</dbReference>
<organism evidence="2 3">
    <name type="scientific">Batillaria attramentaria</name>
    <dbReference type="NCBI Taxonomy" id="370345"/>
    <lineage>
        <taxon>Eukaryota</taxon>
        <taxon>Metazoa</taxon>
        <taxon>Spiralia</taxon>
        <taxon>Lophotrochozoa</taxon>
        <taxon>Mollusca</taxon>
        <taxon>Gastropoda</taxon>
        <taxon>Caenogastropoda</taxon>
        <taxon>Sorbeoconcha</taxon>
        <taxon>Cerithioidea</taxon>
        <taxon>Batillariidae</taxon>
        <taxon>Batillaria</taxon>
    </lineage>
</organism>
<sequence length="97" mass="10700">MTRISSLGVKPTRTQNGPLYSKAGLPPTTGNSMTYCSTKTKVDLNRASQFCECACFCDWRDSIDSDIAPALPRNTHHKASTLYLNISPYAICRELPT</sequence>
<keyword evidence="3" id="KW-1185">Reference proteome</keyword>
<name>A0ABD0KVB6_9CAEN</name>
<comment type="caution">
    <text evidence="2">The sequence shown here is derived from an EMBL/GenBank/DDBJ whole genome shotgun (WGS) entry which is preliminary data.</text>
</comment>